<accession>A0A1Q8ZLV2</accession>
<dbReference type="SUPFAM" id="SSF51182">
    <property type="entry name" value="RmlC-like cupins"/>
    <property type="match status" value="1"/>
</dbReference>
<dbReference type="Gene3D" id="2.60.120.10">
    <property type="entry name" value="Jelly Rolls"/>
    <property type="match status" value="1"/>
</dbReference>
<dbReference type="InterPro" id="IPR011051">
    <property type="entry name" value="RmlC_Cupin_sf"/>
</dbReference>
<dbReference type="InterPro" id="IPR009327">
    <property type="entry name" value="Cupin_DUF985"/>
</dbReference>
<dbReference type="RefSeq" id="WP_075641548.1">
    <property type="nucleotide sequence ID" value="NZ_MKIM01000031.1"/>
</dbReference>
<name>A0A1Q8ZLV2_9HYPH</name>
<dbReference type="PANTHER" id="PTHR33387">
    <property type="entry name" value="RMLC-LIKE JELLY ROLL FOLD PROTEIN"/>
    <property type="match status" value="1"/>
</dbReference>
<sequence>MQDAESIIKALNMRPHPEGGWYTETFRDTLGGARGNSTAIYYLLEADQRSHWHRVKDASEIWHYYAGAPLALSCSDNGETVETTVLGVDLANGQRPQAVIPANSWQSAISLGAFTLVGCTVAPGFTFEQFEMAALGWSPGQKP</sequence>
<dbReference type="InterPro" id="IPR039935">
    <property type="entry name" value="YML079W-like"/>
</dbReference>
<organism evidence="2 3">
    <name type="scientific">Rhizobium oryziradicis</name>
    <dbReference type="NCBI Taxonomy" id="1867956"/>
    <lineage>
        <taxon>Bacteria</taxon>
        <taxon>Pseudomonadati</taxon>
        <taxon>Pseudomonadota</taxon>
        <taxon>Alphaproteobacteria</taxon>
        <taxon>Hyphomicrobiales</taxon>
        <taxon>Rhizobiaceae</taxon>
        <taxon>Rhizobium/Agrobacterium group</taxon>
        <taxon>Rhizobium</taxon>
    </lineage>
</organism>
<proteinExistence type="predicted"/>
<keyword evidence="3" id="KW-1185">Reference proteome</keyword>
<dbReference type="PANTHER" id="PTHR33387:SF3">
    <property type="entry name" value="DUF985 DOMAIN-CONTAINING PROTEIN"/>
    <property type="match status" value="1"/>
</dbReference>
<dbReference type="CDD" id="cd06121">
    <property type="entry name" value="cupin_YML079wp"/>
    <property type="match status" value="1"/>
</dbReference>
<evidence type="ECO:0000313" key="2">
    <source>
        <dbReference type="EMBL" id="OLP42855.1"/>
    </source>
</evidence>
<dbReference type="OrthoDB" id="9798288at2"/>
<comment type="caution">
    <text evidence="2">The sequence shown here is derived from an EMBL/GenBank/DDBJ whole genome shotgun (WGS) entry which is preliminary data.</text>
</comment>
<protein>
    <submittedName>
        <fullName evidence="2">Cupin</fullName>
    </submittedName>
</protein>
<dbReference type="AlphaFoldDB" id="A0A1Q8ZLV2"/>
<dbReference type="InterPro" id="IPR014710">
    <property type="entry name" value="RmlC-like_jellyroll"/>
</dbReference>
<evidence type="ECO:0000259" key="1">
    <source>
        <dbReference type="Pfam" id="PF06172"/>
    </source>
</evidence>
<reference evidence="2 3" key="1">
    <citation type="submission" date="2016-09" db="EMBL/GenBank/DDBJ databases">
        <title>Rhizobium oryziradicis sp. nov., isolated from the root of rice.</title>
        <authorList>
            <person name="Zhao J."/>
            <person name="Zhang X."/>
        </authorList>
    </citation>
    <scope>NUCLEOTIDE SEQUENCE [LARGE SCALE GENOMIC DNA]</scope>
    <source>
        <strain evidence="2 3">N19</strain>
    </source>
</reference>
<dbReference type="EMBL" id="MKIM01000031">
    <property type="protein sequence ID" value="OLP42855.1"/>
    <property type="molecule type" value="Genomic_DNA"/>
</dbReference>
<feature type="domain" description="DUF985" evidence="1">
    <location>
        <begin position="6"/>
        <end position="133"/>
    </location>
</feature>
<gene>
    <name evidence="2" type="ORF">BJF95_01715</name>
</gene>
<evidence type="ECO:0000313" key="3">
    <source>
        <dbReference type="Proteomes" id="UP000186894"/>
    </source>
</evidence>
<dbReference type="Pfam" id="PF06172">
    <property type="entry name" value="Cupin_5"/>
    <property type="match status" value="1"/>
</dbReference>
<dbReference type="STRING" id="1867956.BJF95_01715"/>
<dbReference type="Proteomes" id="UP000186894">
    <property type="component" value="Unassembled WGS sequence"/>
</dbReference>